<proteinExistence type="predicted"/>
<protein>
    <submittedName>
        <fullName evidence="1">Uncharacterized protein</fullName>
    </submittedName>
</protein>
<evidence type="ECO:0000313" key="1">
    <source>
        <dbReference type="EMBL" id="TNV84348.1"/>
    </source>
</evidence>
<comment type="caution">
    <text evidence="1">The sequence shown here is derived from an EMBL/GenBank/DDBJ whole genome shotgun (WGS) entry which is preliminary data.</text>
</comment>
<reference evidence="1" key="1">
    <citation type="submission" date="2019-06" db="EMBL/GenBank/DDBJ databases">
        <authorList>
            <person name="Zheng W."/>
        </authorList>
    </citation>
    <scope>NUCLEOTIDE SEQUENCE</scope>
    <source>
        <strain evidence="1">QDHG01</strain>
    </source>
</reference>
<dbReference type="Proteomes" id="UP000785679">
    <property type="component" value="Unassembled WGS sequence"/>
</dbReference>
<sequence length="358" mass="41047">MRQKFGKILNQNCELSQMQAESSFASATQSDTMKQINLVGRALLTKKSFFCKVKASKAIRKQPKECINQTRQATQRVLNNERDQNSIFRNQLSQISEKQQMPEKMQKKLMKNSKYHYKRHSNSNITQLEETLFGSYCPSTPQLTTGDVCENFQKHYPDAKQVHAVQMSLIQARFAQVTADHAMHEAQTEKQQPSLVSCKPAENEDDAISCGSLSSLESLFFHSSTSDLGCFSTSFIPEDNVLGQVGLTMEGMQFSLEDMNMQMEDTIPCNRIPDIQNESLKVAWAFNLTEHQNSYFSTRITPKDILQIDIESQEEDFEILRLEQQIDSNNFISQKLQRELQLKQVIKHHNLEEIEVCA</sequence>
<organism evidence="1 2">
    <name type="scientific">Halteria grandinella</name>
    <dbReference type="NCBI Taxonomy" id="5974"/>
    <lineage>
        <taxon>Eukaryota</taxon>
        <taxon>Sar</taxon>
        <taxon>Alveolata</taxon>
        <taxon>Ciliophora</taxon>
        <taxon>Intramacronucleata</taxon>
        <taxon>Spirotrichea</taxon>
        <taxon>Stichotrichia</taxon>
        <taxon>Sporadotrichida</taxon>
        <taxon>Halteriidae</taxon>
        <taxon>Halteria</taxon>
    </lineage>
</organism>
<dbReference type="EMBL" id="RRYP01002874">
    <property type="protein sequence ID" value="TNV84348.1"/>
    <property type="molecule type" value="Genomic_DNA"/>
</dbReference>
<accession>A0A8J8T7N5</accession>
<dbReference type="AlphaFoldDB" id="A0A8J8T7N5"/>
<evidence type="ECO:0000313" key="2">
    <source>
        <dbReference type="Proteomes" id="UP000785679"/>
    </source>
</evidence>
<gene>
    <name evidence="1" type="ORF">FGO68_gene12764</name>
</gene>
<keyword evidence="2" id="KW-1185">Reference proteome</keyword>
<name>A0A8J8T7N5_HALGN</name>